<keyword evidence="2" id="KW-1185">Reference proteome</keyword>
<protein>
    <recommendedName>
        <fullName evidence="3">XRE family transcriptional regulator</fullName>
    </recommendedName>
</protein>
<sequence length="70" mass="7791">MLTDHIRTVEQLRSVINGKESSMLRLACKTGYSYKTIFNVVYGPEESYDAATIEALSTAMSEQAGMLIKK</sequence>
<dbReference type="Proteomes" id="UP000318138">
    <property type="component" value="Chromosome"/>
</dbReference>
<evidence type="ECO:0000313" key="1">
    <source>
        <dbReference type="EMBL" id="QKS70453.1"/>
    </source>
</evidence>
<dbReference type="RefSeq" id="WP_176008491.1">
    <property type="nucleotide sequence ID" value="NZ_CP041372.2"/>
</dbReference>
<dbReference type="EMBL" id="CP041372">
    <property type="protein sequence ID" value="QKS70453.1"/>
    <property type="molecule type" value="Genomic_DNA"/>
</dbReference>
<proteinExistence type="predicted"/>
<organism evidence="1 2">
    <name type="scientific">Paenalkalicoccus suaedae</name>
    <dbReference type="NCBI Taxonomy" id="2592382"/>
    <lineage>
        <taxon>Bacteria</taxon>
        <taxon>Bacillati</taxon>
        <taxon>Bacillota</taxon>
        <taxon>Bacilli</taxon>
        <taxon>Bacillales</taxon>
        <taxon>Bacillaceae</taxon>
        <taxon>Paenalkalicoccus</taxon>
    </lineage>
</organism>
<dbReference type="KEGG" id="psua:FLK61_27250"/>
<reference evidence="2" key="1">
    <citation type="submission" date="2019-07" db="EMBL/GenBank/DDBJ databases">
        <title>Bacillus alkalisoli sp. nov. isolated from saline soil.</title>
        <authorList>
            <person name="Sun J.-Q."/>
            <person name="Xu L."/>
        </authorList>
    </citation>
    <scope>NUCLEOTIDE SEQUENCE [LARGE SCALE GENOMIC DNA]</scope>
    <source>
        <strain evidence="2">M4U3P1</strain>
    </source>
</reference>
<name>A0A859FAT9_9BACI</name>
<gene>
    <name evidence="1" type="ORF">FLK61_27250</name>
</gene>
<accession>A0A859FAT9</accession>
<evidence type="ECO:0000313" key="2">
    <source>
        <dbReference type="Proteomes" id="UP000318138"/>
    </source>
</evidence>
<dbReference type="AlphaFoldDB" id="A0A859FAT9"/>
<evidence type="ECO:0008006" key="3">
    <source>
        <dbReference type="Google" id="ProtNLM"/>
    </source>
</evidence>